<dbReference type="AlphaFoldDB" id="A0A8S1XPP0"/>
<comment type="caution">
    <text evidence="1">The sequence shown here is derived from an EMBL/GenBank/DDBJ whole genome shotgun (WGS) entry which is preliminary data.</text>
</comment>
<dbReference type="Proteomes" id="UP000683925">
    <property type="component" value="Unassembled WGS sequence"/>
</dbReference>
<evidence type="ECO:0000313" key="1">
    <source>
        <dbReference type="EMBL" id="CAD8202628.1"/>
    </source>
</evidence>
<name>A0A8S1XPP0_PAROT</name>
<accession>A0A8S1XPP0</accession>
<keyword evidence="2" id="KW-1185">Reference proteome</keyword>
<dbReference type="EMBL" id="CAJJDP010000127">
    <property type="protein sequence ID" value="CAD8202628.1"/>
    <property type="molecule type" value="Genomic_DNA"/>
</dbReference>
<organism evidence="1 2">
    <name type="scientific">Paramecium octaurelia</name>
    <dbReference type="NCBI Taxonomy" id="43137"/>
    <lineage>
        <taxon>Eukaryota</taxon>
        <taxon>Sar</taxon>
        <taxon>Alveolata</taxon>
        <taxon>Ciliophora</taxon>
        <taxon>Intramacronucleata</taxon>
        <taxon>Oligohymenophorea</taxon>
        <taxon>Peniculida</taxon>
        <taxon>Parameciidae</taxon>
        <taxon>Paramecium</taxon>
    </lineage>
</organism>
<evidence type="ECO:0000313" key="2">
    <source>
        <dbReference type="Proteomes" id="UP000683925"/>
    </source>
</evidence>
<proteinExistence type="predicted"/>
<gene>
    <name evidence="1" type="ORF">POCTA_138.1.T1270175</name>
</gene>
<sequence>MTAQLLYRIFLSQSKTRTEKRQFSDLQVGEKGEKYKKEYAIILKQQYKNNFFLNIDNDQVNTYEYQEEEKISLEIHTPKKIRYLNKSQLIVVLQREVKIDHQFASFFTLTVNQKVFQKKQWSSLRYRFLLFKQHSSLKIQKDLREHSLPNIGLTFVGTFFKQQSEFLGIFEFESSFFGGDTVQIMAVKTNVKSKEFCFQVIFRFCFFVKKICPFSLYQQIFNLQFFQFNYQNKCLINNYFQFLLSQTLHYPAFVLLETSIFATNISNQGIISLRLSLEEANFRITQLWFLVEDRAKILWIKQRIILNYQNCNLKNRLIFAMYIQSCMRFYTEWDGMQMIFVKKRHPLT</sequence>
<protein>
    <submittedName>
        <fullName evidence="1">Uncharacterized protein</fullName>
    </submittedName>
</protein>
<reference evidence="1" key="1">
    <citation type="submission" date="2021-01" db="EMBL/GenBank/DDBJ databases">
        <authorList>
            <consortium name="Genoscope - CEA"/>
            <person name="William W."/>
        </authorList>
    </citation>
    <scope>NUCLEOTIDE SEQUENCE</scope>
</reference>